<dbReference type="SUPFAM" id="SSF56672">
    <property type="entry name" value="DNA/RNA polymerases"/>
    <property type="match status" value="1"/>
</dbReference>
<evidence type="ECO:0000256" key="6">
    <source>
        <dbReference type="ARBA" id="ARBA00022759"/>
    </source>
</evidence>
<dbReference type="CDD" id="cd01647">
    <property type="entry name" value="RT_LTR"/>
    <property type="match status" value="1"/>
</dbReference>
<protein>
    <recommendedName>
        <fullName evidence="13">Reverse transcriptase domain-containing protein</fullName>
    </recommendedName>
</protein>
<dbReference type="Pfam" id="PF00078">
    <property type="entry name" value="RVT_1"/>
    <property type="match status" value="1"/>
</dbReference>
<accession>A0A6A3I4Y6</accession>
<evidence type="ECO:0000313" key="12">
    <source>
        <dbReference type="Proteomes" id="UP000429607"/>
    </source>
</evidence>
<evidence type="ECO:0000256" key="5">
    <source>
        <dbReference type="ARBA" id="ARBA00022750"/>
    </source>
</evidence>
<evidence type="ECO:0000259" key="10">
    <source>
        <dbReference type="Pfam" id="PF17917"/>
    </source>
</evidence>
<gene>
    <name evidence="11" type="ORF">PR001_g25404</name>
</gene>
<reference evidence="11 12" key="1">
    <citation type="submission" date="2018-09" db="EMBL/GenBank/DDBJ databases">
        <title>Genomic investigation of the strawberry pathogen Phytophthora fragariae indicates pathogenicity is determined by transcriptional variation in three key races.</title>
        <authorList>
            <person name="Adams T.M."/>
            <person name="Armitage A.D."/>
            <person name="Sobczyk M.K."/>
            <person name="Bates H.J."/>
            <person name="Dunwell J.M."/>
            <person name="Nellist C.F."/>
            <person name="Harrison R.J."/>
        </authorList>
    </citation>
    <scope>NUCLEOTIDE SEQUENCE [LARGE SCALE GENOMIC DNA]</scope>
    <source>
        <strain evidence="11 12">SCRP249</strain>
    </source>
</reference>
<dbReference type="AlphaFoldDB" id="A0A6A3I4Y6"/>
<keyword evidence="7" id="KW-0378">Hydrolase</keyword>
<dbReference type="InterPro" id="IPR041373">
    <property type="entry name" value="RT_RNaseH"/>
</dbReference>
<keyword evidence="5" id="KW-0064">Aspartyl protease</keyword>
<dbReference type="InterPro" id="IPR043128">
    <property type="entry name" value="Rev_trsase/Diguanyl_cyclase"/>
</dbReference>
<evidence type="ECO:0000256" key="7">
    <source>
        <dbReference type="ARBA" id="ARBA00022801"/>
    </source>
</evidence>
<dbReference type="InterPro" id="IPR000477">
    <property type="entry name" value="RT_dom"/>
</dbReference>
<evidence type="ECO:0000256" key="1">
    <source>
        <dbReference type="ARBA" id="ARBA00022670"/>
    </source>
</evidence>
<evidence type="ECO:0000256" key="4">
    <source>
        <dbReference type="ARBA" id="ARBA00022722"/>
    </source>
</evidence>
<keyword evidence="1" id="KW-0645">Protease</keyword>
<comment type="caution">
    <text evidence="11">The sequence shown here is derived from an EMBL/GenBank/DDBJ whole genome shotgun (WGS) entry which is preliminary data.</text>
</comment>
<evidence type="ECO:0000256" key="3">
    <source>
        <dbReference type="ARBA" id="ARBA00022695"/>
    </source>
</evidence>
<dbReference type="GO" id="GO:0004190">
    <property type="term" value="F:aspartic-type endopeptidase activity"/>
    <property type="evidence" value="ECO:0007669"/>
    <property type="project" value="UniProtKB-KW"/>
</dbReference>
<organism evidence="11 12">
    <name type="scientific">Phytophthora rubi</name>
    <dbReference type="NCBI Taxonomy" id="129364"/>
    <lineage>
        <taxon>Eukaryota</taxon>
        <taxon>Sar</taxon>
        <taxon>Stramenopiles</taxon>
        <taxon>Oomycota</taxon>
        <taxon>Peronosporomycetes</taxon>
        <taxon>Peronosporales</taxon>
        <taxon>Peronosporaceae</taxon>
        <taxon>Phytophthora</taxon>
    </lineage>
</organism>
<dbReference type="GO" id="GO:0003964">
    <property type="term" value="F:RNA-directed DNA polymerase activity"/>
    <property type="evidence" value="ECO:0007669"/>
    <property type="project" value="UniProtKB-KW"/>
</dbReference>
<dbReference type="Proteomes" id="UP000429607">
    <property type="component" value="Unassembled WGS sequence"/>
</dbReference>
<dbReference type="PANTHER" id="PTHR33064:SF37">
    <property type="entry name" value="RIBONUCLEASE H"/>
    <property type="match status" value="1"/>
</dbReference>
<name>A0A6A3I4Y6_9STRA</name>
<dbReference type="InterPro" id="IPR043502">
    <property type="entry name" value="DNA/RNA_pol_sf"/>
</dbReference>
<evidence type="ECO:0000259" key="9">
    <source>
        <dbReference type="Pfam" id="PF00078"/>
    </source>
</evidence>
<keyword evidence="2" id="KW-0808">Transferase</keyword>
<dbReference type="Gene3D" id="3.30.70.270">
    <property type="match status" value="2"/>
</dbReference>
<evidence type="ECO:0000256" key="8">
    <source>
        <dbReference type="ARBA" id="ARBA00022918"/>
    </source>
</evidence>
<feature type="domain" description="Reverse transcriptase" evidence="9">
    <location>
        <begin position="105"/>
        <end position="255"/>
    </location>
</feature>
<dbReference type="InterPro" id="IPR051320">
    <property type="entry name" value="Viral_Replic_Matur_Polypro"/>
</dbReference>
<dbReference type="GO" id="GO:0004519">
    <property type="term" value="F:endonuclease activity"/>
    <property type="evidence" value="ECO:0007669"/>
    <property type="project" value="UniProtKB-KW"/>
</dbReference>
<proteinExistence type="predicted"/>
<dbReference type="GO" id="GO:0006508">
    <property type="term" value="P:proteolysis"/>
    <property type="evidence" value="ECO:0007669"/>
    <property type="project" value="UniProtKB-KW"/>
</dbReference>
<evidence type="ECO:0000313" key="11">
    <source>
        <dbReference type="EMBL" id="KAE8976482.1"/>
    </source>
</evidence>
<dbReference type="EMBL" id="QXFV01003467">
    <property type="protein sequence ID" value="KAE8976482.1"/>
    <property type="molecule type" value="Genomic_DNA"/>
</dbReference>
<dbReference type="PANTHER" id="PTHR33064">
    <property type="entry name" value="POL PROTEIN"/>
    <property type="match status" value="1"/>
</dbReference>
<dbReference type="Gene3D" id="3.10.10.10">
    <property type="entry name" value="HIV Type 1 Reverse Transcriptase, subunit A, domain 1"/>
    <property type="match status" value="1"/>
</dbReference>
<keyword evidence="6" id="KW-0255">Endonuclease</keyword>
<dbReference type="Pfam" id="PF17917">
    <property type="entry name" value="RT_RNaseH"/>
    <property type="match status" value="1"/>
</dbReference>
<evidence type="ECO:0008006" key="13">
    <source>
        <dbReference type="Google" id="ProtNLM"/>
    </source>
</evidence>
<keyword evidence="3" id="KW-0548">Nucleotidyltransferase</keyword>
<feature type="domain" description="Reverse transcriptase RNase H-like" evidence="10">
    <location>
        <begin position="368"/>
        <end position="483"/>
    </location>
</feature>
<keyword evidence="8" id="KW-0695">RNA-directed DNA polymerase</keyword>
<sequence length="574" mass="64746">MSAHREGIEDAKAKGASIEFLDALQTILEEKVDVFRLALGGDPPVYMPPMRIKLKSEATPVRCRARRYSSAHREFLARHVKMLLDAGLCYRNPSSQWCSPPHIVPKGDDHRMTVDVREANKRVVPVVWPMPILEVEFDRLRGMKFYFSLDFFKGFWQFAAAVDCQEIYSILTEDGVITPTRVLMGGTNSVAYVQSTVQAMFGDLFNNGLLIWIDDLLGYADSPEELLRILLRVLTICEEMGLKLNPKKCKFFMAEALWCGRIVSGEGVRHDPARIQALRELPAPSNGQELQQFICALNWMRMSLPAFNKLVYPLSLFMEKVYAAAGGRKKSLVRRVTLRAVGWSDVELAALQRCKEALEHALTLAHPDPEKRLCVFTDASDEHWGAAITQVPQNHLHRDFADQHHEPLMMLTGTLSGGAIVEKEAYAIVETCKRADYLVRRPDGFSLFTDHRNLRYIFAPTTVSSAVPKYTADKLHRWSLLLMSLEYEIHDIAGDANVWAYLLSRWGSAFTTVAAIRLTSLPVSPQLDENFDWSTAEHIQAAQNSATDIPLNMQAGPDKVLRDCDGRVWLPDDA</sequence>
<evidence type="ECO:0000256" key="2">
    <source>
        <dbReference type="ARBA" id="ARBA00022679"/>
    </source>
</evidence>
<keyword evidence="4" id="KW-0540">Nuclease</keyword>